<evidence type="ECO:0000259" key="3">
    <source>
        <dbReference type="Pfam" id="PF05532"/>
    </source>
</evidence>
<gene>
    <name evidence="4" type="ORF">E6C60_4011</name>
</gene>
<dbReference type="Proteomes" id="UP000300879">
    <property type="component" value="Chromosome"/>
</dbReference>
<evidence type="ECO:0000256" key="2">
    <source>
        <dbReference type="SAM" id="MobiDB-lite"/>
    </source>
</evidence>
<dbReference type="KEGG" id="palo:E6C60_4011"/>
<dbReference type="InterPro" id="IPR008462">
    <property type="entry name" value="CsbD"/>
</dbReference>
<evidence type="ECO:0000313" key="4">
    <source>
        <dbReference type="EMBL" id="QCT04716.1"/>
    </source>
</evidence>
<name>A0A4P8XPD2_9BACL</name>
<dbReference type="EMBL" id="CP040396">
    <property type="protein sequence ID" value="QCT04716.1"/>
    <property type="molecule type" value="Genomic_DNA"/>
</dbReference>
<keyword evidence="5" id="KW-1185">Reference proteome</keyword>
<accession>A0A4P8XPD2</accession>
<dbReference type="Gene3D" id="1.10.1470.10">
    <property type="entry name" value="YjbJ"/>
    <property type="match status" value="1"/>
</dbReference>
<dbReference type="InterPro" id="IPR036629">
    <property type="entry name" value="YjbJ_sf"/>
</dbReference>
<dbReference type="AlphaFoldDB" id="A0A4P8XPD2"/>
<comment type="similarity">
    <text evidence="1">Belongs to the UPF0337 (CsbD) family.</text>
</comment>
<dbReference type="RefSeq" id="WP_138227379.1">
    <property type="nucleotide sequence ID" value="NZ_CP040396.1"/>
</dbReference>
<feature type="region of interest" description="Disordered" evidence="2">
    <location>
        <begin position="1"/>
        <end position="59"/>
    </location>
</feature>
<proteinExistence type="inferred from homology"/>
<protein>
    <recommendedName>
        <fullName evidence="3">CsbD-like domain-containing protein</fullName>
    </recommendedName>
</protein>
<dbReference type="OrthoDB" id="2941817at2"/>
<dbReference type="Pfam" id="PF05532">
    <property type="entry name" value="CsbD"/>
    <property type="match status" value="1"/>
</dbReference>
<evidence type="ECO:0000256" key="1">
    <source>
        <dbReference type="ARBA" id="ARBA00009129"/>
    </source>
</evidence>
<organism evidence="4 5">
    <name type="scientific">Paenibacillus algicola</name>
    <dbReference type="NCBI Taxonomy" id="2565926"/>
    <lineage>
        <taxon>Bacteria</taxon>
        <taxon>Bacillati</taxon>
        <taxon>Bacillota</taxon>
        <taxon>Bacilli</taxon>
        <taxon>Bacillales</taxon>
        <taxon>Paenibacillaceae</taxon>
        <taxon>Paenibacillus</taxon>
    </lineage>
</organism>
<reference evidence="4 5" key="1">
    <citation type="submission" date="2019-05" db="EMBL/GenBank/DDBJ databases">
        <authorList>
            <person name="Chen C."/>
        </authorList>
    </citation>
    <scope>NUCLEOTIDE SEQUENCE [LARGE SCALE GENOMIC DNA]</scope>
    <source>
        <strain evidence="4 5">HB172198</strain>
    </source>
</reference>
<feature type="domain" description="CsbD-like" evidence="3">
    <location>
        <begin position="9"/>
        <end position="58"/>
    </location>
</feature>
<dbReference type="SUPFAM" id="SSF69047">
    <property type="entry name" value="Hypothetical protein YjbJ"/>
    <property type="match status" value="1"/>
</dbReference>
<evidence type="ECO:0000313" key="5">
    <source>
        <dbReference type="Proteomes" id="UP000300879"/>
    </source>
</evidence>
<sequence length="59" mass="6424">MSDHNGMSDKVKSGVNKAKGEIKDQIGNATDDHSLQAEGKKDKAKGEAQEKVGEFKDRH</sequence>